<dbReference type="EMBL" id="CP159290">
    <property type="protein sequence ID" value="XCH28960.1"/>
    <property type="molecule type" value="Genomic_DNA"/>
</dbReference>
<dbReference type="AlphaFoldDB" id="A0AAU8FYE4"/>
<proteinExistence type="predicted"/>
<protein>
    <submittedName>
        <fullName evidence="2">Helix-turn-helix transcriptional regulator</fullName>
    </submittedName>
</protein>
<name>A0AAU8FYE4_9MICO</name>
<reference evidence="2" key="1">
    <citation type="submission" date="2024-06" db="EMBL/GenBank/DDBJ databases">
        <title>Complete genome sequence of the cellulolytic actinobacterium, Cellulosimicrobium ES-005.</title>
        <authorList>
            <person name="Matthews C.T."/>
            <person name="Underwood K.D."/>
            <person name="Ghanchi K.M."/>
            <person name="Fields S.D."/>
            <person name="Gardner S.G."/>
        </authorList>
    </citation>
    <scope>NUCLEOTIDE SEQUENCE</scope>
    <source>
        <strain evidence="2">ES-005</strain>
    </source>
</reference>
<gene>
    <name evidence="2" type="ORF">ABRQ22_15355</name>
</gene>
<sequence length="108" mass="12016">MTRVPTYRWRLRELMAAHGLFTTTALMPLLTERGIQLSASQVHRLVTQTPERLNLTVLAALCDILECTPADLIPTDVQTRTEQVAVGAPVLDMATVGRPRRARIRPDA</sequence>
<evidence type="ECO:0000313" key="2">
    <source>
        <dbReference type="EMBL" id="XCH28960.1"/>
    </source>
</evidence>
<dbReference type="InterPro" id="IPR010982">
    <property type="entry name" value="Lambda_DNA-bd_dom_sf"/>
</dbReference>
<dbReference type="Pfam" id="PF13443">
    <property type="entry name" value="HTH_26"/>
    <property type="match status" value="1"/>
</dbReference>
<dbReference type="GO" id="GO:0003677">
    <property type="term" value="F:DNA binding"/>
    <property type="evidence" value="ECO:0007669"/>
    <property type="project" value="InterPro"/>
</dbReference>
<dbReference type="InterPro" id="IPR001387">
    <property type="entry name" value="Cro/C1-type_HTH"/>
</dbReference>
<dbReference type="RefSeq" id="WP_353707352.1">
    <property type="nucleotide sequence ID" value="NZ_CP159290.1"/>
</dbReference>
<organism evidence="2">
    <name type="scientific">Cellulosimicrobium sp. ES-005</name>
    <dbReference type="NCBI Taxonomy" id="3163031"/>
    <lineage>
        <taxon>Bacteria</taxon>
        <taxon>Bacillati</taxon>
        <taxon>Actinomycetota</taxon>
        <taxon>Actinomycetes</taxon>
        <taxon>Micrococcales</taxon>
        <taxon>Promicromonosporaceae</taxon>
        <taxon>Cellulosimicrobium</taxon>
    </lineage>
</organism>
<dbReference type="Gene3D" id="1.10.260.40">
    <property type="entry name" value="lambda repressor-like DNA-binding domains"/>
    <property type="match status" value="1"/>
</dbReference>
<feature type="domain" description="HTH cro/C1-type" evidence="1">
    <location>
        <begin position="10"/>
        <end position="73"/>
    </location>
</feature>
<accession>A0AAU8FYE4</accession>
<evidence type="ECO:0000259" key="1">
    <source>
        <dbReference type="Pfam" id="PF13443"/>
    </source>
</evidence>